<accession>A0ABN7MKJ6</accession>
<evidence type="ECO:0000313" key="1">
    <source>
        <dbReference type="EMBL" id="CAE6812699.1"/>
    </source>
</evidence>
<protein>
    <submittedName>
        <fullName evidence="1">Uncharacterized protein</fullName>
    </submittedName>
</protein>
<dbReference type="Proteomes" id="UP000672526">
    <property type="component" value="Unassembled WGS sequence"/>
</dbReference>
<keyword evidence="2" id="KW-1185">Reference proteome</keyword>
<dbReference type="EMBL" id="CAJNBK010000024">
    <property type="protein sequence ID" value="CAE6812699.1"/>
    <property type="molecule type" value="Genomic_DNA"/>
</dbReference>
<organism evidence="1 2">
    <name type="scientific">Paraburkholderia haematera</name>
    <dbReference type="NCBI Taxonomy" id="2793077"/>
    <lineage>
        <taxon>Bacteria</taxon>
        <taxon>Pseudomonadati</taxon>
        <taxon>Pseudomonadota</taxon>
        <taxon>Betaproteobacteria</taxon>
        <taxon>Burkholderiales</taxon>
        <taxon>Burkholderiaceae</taxon>
        <taxon>Paraburkholderia</taxon>
    </lineage>
</organism>
<comment type="caution">
    <text evidence="1">The sequence shown here is derived from an EMBL/GenBank/DDBJ whole genome shotgun (WGS) entry which is preliminary data.</text>
</comment>
<name>A0ABN7MKJ6_9BURK</name>
<gene>
    <name evidence="1" type="ORF">R69888_05727</name>
</gene>
<proteinExistence type="predicted"/>
<sequence length="69" mass="7211">MQPAIVPCPRPAAYVRRAGRLDRIRRPLAQCAQPAAAAVGRTRKGALVAPATALRCALTSSPAPDCFAD</sequence>
<reference evidence="1 2" key="1">
    <citation type="submission" date="2021-02" db="EMBL/GenBank/DDBJ databases">
        <authorList>
            <person name="Vanwijnsberghe S."/>
        </authorList>
    </citation>
    <scope>NUCLEOTIDE SEQUENCE [LARGE SCALE GENOMIC DNA]</scope>
    <source>
        <strain evidence="1 2">LMG 31837</strain>
    </source>
</reference>
<evidence type="ECO:0000313" key="2">
    <source>
        <dbReference type="Proteomes" id="UP000672526"/>
    </source>
</evidence>